<name>A0A4R5DN86_9ACTN</name>
<dbReference type="SUPFAM" id="SSF160904">
    <property type="entry name" value="Jann2411-like"/>
    <property type="match status" value="1"/>
</dbReference>
<dbReference type="InterPro" id="IPR010852">
    <property type="entry name" value="ABATE"/>
</dbReference>
<dbReference type="EMBL" id="SMKZ01000002">
    <property type="protein sequence ID" value="TDE15007.1"/>
    <property type="molecule type" value="Genomic_DNA"/>
</dbReference>
<comment type="caution">
    <text evidence="2">The sequence shown here is derived from an EMBL/GenBank/DDBJ whole genome shotgun (WGS) entry which is preliminary data.</text>
</comment>
<dbReference type="InterPro" id="IPR023286">
    <property type="entry name" value="ABATE_dom_sf"/>
</dbReference>
<organism evidence="2 3">
    <name type="scientific">Jiangella asiatica</name>
    <dbReference type="NCBI Taxonomy" id="2530372"/>
    <lineage>
        <taxon>Bacteria</taxon>
        <taxon>Bacillati</taxon>
        <taxon>Actinomycetota</taxon>
        <taxon>Actinomycetes</taxon>
        <taxon>Jiangellales</taxon>
        <taxon>Jiangellaceae</taxon>
        <taxon>Jiangella</taxon>
    </lineage>
</organism>
<dbReference type="Pfam" id="PF07336">
    <property type="entry name" value="ABATE"/>
    <property type="match status" value="1"/>
</dbReference>
<dbReference type="AlphaFoldDB" id="A0A4R5DN86"/>
<proteinExistence type="predicted"/>
<dbReference type="OrthoDB" id="3211108at2"/>
<protein>
    <recommendedName>
        <fullName evidence="1">Zinc finger CGNR domain-containing protein</fullName>
    </recommendedName>
</protein>
<reference evidence="2 3" key="1">
    <citation type="submission" date="2019-03" db="EMBL/GenBank/DDBJ databases">
        <title>Draft genome sequences of novel Actinobacteria.</title>
        <authorList>
            <person name="Sahin N."/>
            <person name="Ay H."/>
            <person name="Saygin H."/>
        </authorList>
    </citation>
    <scope>NUCLEOTIDE SEQUENCE [LARGE SCALE GENOMIC DNA]</scope>
    <source>
        <strain evidence="2 3">5K138</strain>
    </source>
</reference>
<dbReference type="Proteomes" id="UP000294739">
    <property type="component" value="Unassembled WGS sequence"/>
</dbReference>
<dbReference type="PANTHER" id="PTHR35525">
    <property type="entry name" value="BLL6575 PROTEIN"/>
    <property type="match status" value="1"/>
</dbReference>
<dbReference type="InterPro" id="IPR021005">
    <property type="entry name" value="Znf_CGNR"/>
</dbReference>
<keyword evidence="3" id="KW-1185">Reference proteome</keyword>
<evidence type="ECO:0000313" key="3">
    <source>
        <dbReference type="Proteomes" id="UP000294739"/>
    </source>
</evidence>
<dbReference type="InParanoid" id="A0A4R5DN86"/>
<evidence type="ECO:0000259" key="1">
    <source>
        <dbReference type="Pfam" id="PF11706"/>
    </source>
</evidence>
<sequence>MKISVTLRFVRIPPGDDGATALALVSTIRHDGHGGVADDFAEDAAVVDWVRVRWPGPAAASSQGLPDSMRLLRRAARALFAMSVRPAPPSRADTARTMADSTALGILNDAVDALDLEVGAEIRDDRLVPVRTTARTDPDTVVRGLVALACMDFLTGPAAPKLRSCQAPRCVRYFIQAHGRQEWCKESCGNRARAARFRARRKPV</sequence>
<accession>A0A4R5DN86</accession>
<dbReference type="Gene3D" id="1.10.3300.10">
    <property type="entry name" value="Jann2411-like domain"/>
    <property type="match status" value="1"/>
</dbReference>
<gene>
    <name evidence="2" type="ORF">E1269_02555</name>
</gene>
<dbReference type="Pfam" id="PF11706">
    <property type="entry name" value="zf-CGNR"/>
    <property type="match status" value="1"/>
</dbReference>
<feature type="domain" description="Zinc finger CGNR" evidence="1">
    <location>
        <begin position="162"/>
        <end position="201"/>
    </location>
</feature>
<dbReference type="PANTHER" id="PTHR35525:SF3">
    <property type="entry name" value="BLL6575 PROTEIN"/>
    <property type="match status" value="1"/>
</dbReference>
<evidence type="ECO:0000313" key="2">
    <source>
        <dbReference type="EMBL" id="TDE15007.1"/>
    </source>
</evidence>